<dbReference type="InterPro" id="IPR010583">
    <property type="entry name" value="MipA"/>
</dbReference>
<evidence type="ECO:0000256" key="4">
    <source>
        <dbReference type="ARBA" id="ARBA00023136"/>
    </source>
</evidence>
<dbReference type="Pfam" id="PF06629">
    <property type="entry name" value="MipA"/>
    <property type="match status" value="1"/>
</dbReference>
<dbReference type="KEGG" id="asem:NNL22_16900"/>
<dbReference type="RefSeq" id="WP_251810103.1">
    <property type="nucleotide sequence ID" value="NZ_CP101527.1"/>
</dbReference>
<dbReference type="EMBL" id="CP101527">
    <property type="protein sequence ID" value="UZW74676.1"/>
    <property type="molecule type" value="Genomic_DNA"/>
</dbReference>
<keyword evidence="3 6" id="KW-0732">Signal</keyword>
<feature type="chain" id="PRO_5039447846" evidence="6">
    <location>
        <begin position="25"/>
        <end position="470"/>
    </location>
</feature>
<accession>A0A9E8KJ62</accession>
<dbReference type="AlphaFoldDB" id="A0A9E8KJ62"/>
<reference evidence="7" key="1">
    <citation type="submission" date="2022-07" db="EMBL/GenBank/DDBJ databases">
        <title>Alkalimarinus sp. nov., isolated from gut of a Alitta virens.</title>
        <authorList>
            <person name="Yang A.I."/>
            <person name="Shin N.-R."/>
        </authorList>
    </citation>
    <scope>NUCLEOTIDE SEQUENCE</scope>
    <source>
        <strain evidence="7">FA028</strain>
    </source>
</reference>
<keyword evidence="4" id="KW-0472">Membrane</keyword>
<evidence type="ECO:0000256" key="2">
    <source>
        <dbReference type="ARBA" id="ARBA00005722"/>
    </source>
</evidence>
<keyword evidence="5" id="KW-0998">Cell outer membrane</keyword>
<dbReference type="Proteomes" id="UP001164472">
    <property type="component" value="Chromosome"/>
</dbReference>
<dbReference type="GO" id="GO:0009279">
    <property type="term" value="C:cell outer membrane"/>
    <property type="evidence" value="ECO:0007669"/>
    <property type="project" value="UniProtKB-SubCell"/>
</dbReference>
<evidence type="ECO:0000256" key="5">
    <source>
        <dbReference type="ARBA" id="ARBA00023237"/>
    </source>
</evidence>
<dbReference type="PANTHER" id="PTHR38776">
    <property type="entry name" value="MLTA-INTERACTING PROTEIN-RELATED"/>
    <property type="match status" value="1"/>
</dbReference>
<proteinExistence type="inferred from homology"/>
<evidence type="ECO:0000313" key="7">
    <source>
        <dbReference type="EMBL" id="UZW74676.1"/>
    </source>
</evidence>
<sequence>MGNNIKQLTLGVTLLILVVNSTYAANQVSEIPFTGAPQGSVGLGPGFRFGSSPYKFVDSITTESSDDNADLVPLYLYEGKYIFSYGTMAGVHLVNTPTVSIDALFEYRFNRLQPEADPFYRTVNYRRQTIDGGLSAAVKTNLGELSASWVTDTLDRHNGHEVDISYRYLWNTGRFSLSPFLSLIYQSQDLTDYYYGVSDEESRPDLPTYTPDAATFGRVGLNTSYALSDRFLLFGNLSYENLDDTIKESPLVDKRWLYSAFVGFTYNFGSVYSDNAIYPKTDQSLDWSWRVHYGYTAEQSFNQIIRGELKPDKDVNTDVVGVTLGKLLDDGDKIDFWGRFTLNRRLENNYQDDFWEYIAYVMAMGTGYSPWSDKELFRFGFGFGFSYAESIPIIEQIKQEERGRNNSHFLNYLETQLDVPTELLFGEYGSKNCYVGVTVIHRSGIFASSDILGNVDGGSNVIAGHLECKQ</sequence>
<evidence type="ECO:0000313" key="8">
    <source>
        <dbReference type="Proteomes" id="UP001164472"/>
    </source>
</evidence>
<comment type="similarity">
    <text evidence="2">Belongs to the MipA/OmpV family.</text>
</comment>
<feature type="signal peptide" evidence="6">
    <location>
        <begin position="1"/>
        <end position="24"/>
    </location>
</feature>
<comment type="subcellular location">
    <subcellularLocation>
        <location evidence="1">Cell outer membrane</location>
    </subcellularLocation>
</comment>
<evidence type="ECO:0000256" key="1">
    <source>
        <dbReference type="ARBA" id="ARBA00004442"/>
    </source>
</evidence>
<protein>
    <submittedName>
        <fullName evidence="7">MipA/OmpV family protein</fullName>
    </submittedName>
</protein>
<evidence type="ECO:0000256" key="6">
    <source>
        <dbReference type="SAM" id="SignalP"/>
    </source>
</evidence>
<gene>
    <name evidence="7" type="ORF">NNL22_16900</name>
</gene>
<dbReference type="PANTHER" id="PTHR38776:SF1">
    <property type="entry name" value="MLTA-INTERACTING PROTEIN-RELATED"/>
    <property type="match status" value="1"/>
</dbReference>
<evidence type="ECO:0000256" key="3">
    <source>
        <dbReference type="ARBA" id="ARBA00022729"/>
    </source>
</evidence>
<organism evidence="7 8">
    <name type="scientific">Alkalimarinus sediminis</name>
    <dbReference type="NCBI Taxonomy" id="1632866"/>
    <lineage>
        <taxon>Bacteria</taxon>
        <taxon>Pseudomonadati</taxon>
        <taxon>Pseudomonadota</taxon>
        <taxon>Gammaproteobacteria</taxon>
        <taxon>Alteromonadales</taxon>
        <taxon>Alteromonadaceae</taxon>
        <taxon>Alkalimarinus</taxon>
    </lineage>
</organism>
<name>A0A9E8KJ62_9ALTE</name>
<keyword evidence="8" id="KW-1185">Reference proteome</keyword>